<dbReference type="PANTHER" id="PTHR23321">
    <property type="entry name" value="RIBOSOMAL PROTEIN S15, BACTERIAL AND ORGANELLAR"/>
    <property type="match status" value="1"/>
</dbReference>
<name>A0A382VI55_9ZZZZ</name>
<dbReference type="InterPro" id="IPR005290">
    <property type="entry name" value="Ribosomal_uS15_bac-type"/>
</dbReference>
<dbReference type="InterPro" id="IPR000589">
    <property type="entry name" value="Ribosomal_uS15"/>
</dbReference>
<accession>A0A382VI55</accession>
<dbReference type="Gene3D" id="6.10.250.3130">
    <property type="match status" value="1"/>
</dbReference>
<dbReference type="EMBL" id="UINC01152085">
    <property type="protein sequence ID" value="SVD46070.1"/>
    <property type="molecule type" value="Genomic_DNA"/>
</dbReference>
<dbReference type="SMART" id="SM01387">
    <property type="entry name" value="Ribosomal_S15"/>
    <property type="match status" value="1"/>
</dbReference>
<dbReference type="CDD" id="cd00353">
    <property type="entry name" value="Ribosomal_S15p_S13e"/>
    <property type="match status" value="1"/>
</dbReference>
<dbReference type="SUPFAM" id="SSF47060">
    <property type="entry name" value="S15/NS1 RNA-binding domain"/>
    <property type="match status" value="1"/>
</dbReference>
<dbReference type="GO" id="GO:0006412">
    <property type="term" value="P:translation"/>
    <property type="evidence" value="ECO:0007669"/>
    <property type="project" value="InterPro"/>
</dbReference>
<dbReference type="PANTHER" id="PTHR23321:SF26">
    <property type="entry name" value="SMALL RIBOSOMAL SUBUNIT PROTEIN US15M"/>
    <property type="match status" value="1"/>
</dbReference>
<dbReference type="PROSITE" id="PS00362">
    <property type="entry name" value="RIBOSOMAL_S15"/>
    <property type="match status" value="1"/>
</dbReference>
<dbReference type="Pfam" id="PF00312">
    <property type="entry name" value="Ribosomal_S15"/>
    <property type="match status" value="1"/>
</dbReference>
<dbReference type="Gene3D" id="1.10.287.10">
    <property type="entry name" value="S15/NS1, RNA-binding"/>
    <property type="match status" value="1"/>
</dbReference>
<reference evidence="3" key="1">
    <citation type="submission" date="2018-05" db="EMBL/GenBank/DDBJ databases">
        <authorList>
            <person name="Lanie J.A."/>
            <person name="Ng W.-L."/>
            <person name="Kazmierczak K.M."/>
            <person name="Andrzejewski T.M."/>
            <person name="Davidsen T.M."/>
            <person name="Wayne K.J."/>
            <person name="Tettelin H."/>
            <person name="Glass J.I."/>
            <person name="Rusch D."/>
            <person name="Podicherti R."/>
            <person name="Tsui H.-C.T."/>
            <person name="Winkler M.E."/>
        </authorList>
    </citation>
    <scope>NUCLEOTIDE SEQUENCE</scope>
</reference>
<dbReference type="GO" id="GO:0003735">
    <property type="term" value="F:structural constituent of ribosome"/>
    <property type="evidence" value="ECO:0007669"/>
    <property type="project" value="InterPro"/>
</dbReference>
<sequence>QEKEKLFNKFGKESKDSGSVYSQVALFTERIKHLTKHLKENKKDFSTQRSLQLIVGKRRKLLDYLKSKDILAYRELVKQLKLRK</sequence>
<dbReference type="InterPro" id="IPR009068">
    <property type="entry name" value="uS15_NS1_RNA-bd_sf"/>
</dbReference>
<proteinExistence type="inferred from homology"/>
<keyword evidence="1" id="KW-0689">Ribosomal protein</keyword>
<evidence type="ECO:0008006" key="4">
    <source>
        <dbReference type="Google" id="ProtNLM"/>
    </source>
</evidence>
<evidence type="ECO:0000256" key="1">
    <source>
        <dbReference type="ARBA" id="ARBA00022980"/>
    </source>
</evidence>
<organism evidence="3">
    <name type="scientific">marine metagenome</name>
    <dbReference type="NCBI Taxonomy" id="408172"/>
    <lineage>
        <taxon>unclassified sequences</taxon>
        <taxon>metagenomes</taxon>
        <taxon>ecological metagenomes</taxon>
    </lineage>
</organism>
<dbReference type="GO" id="GO:0022627">
    <property type="term" value="C:cytosolic small ribosomal subunit"/>
    <property type="evidence" value="ECO:0007669"/>
    <property type="project" value="TreeGrafter"/>
</dbReference>
<keyword evidence="2" id="KW-0687">Ribonucleoprotein</keyword>
<gene>
    <name evidence="3" type="ORF">METZ01_LOCUS398924</name>
</gene>
<dbReference type="HAMAP" id="MF_01343_B">
    <property type="entry name" value="Ribosomal_uS15_B"/>
    <property type="match status" value="1"/>
</dbReference>
<dbReference type="NCBIfam" id="TIGR00952">
    <property type="entry name" value="S15_bact"/>
    <property type="match status" value="1"/>
</dbReference>
<feature type="non-terminal residue" evidence="3">
    <location>
        <position position="1"/>
    </location>
</feature>
<evidence type="ECO:0000256" key="2">
    <source>
        <dbReference type="ARBA" id="ARBA00023274"/>
    </source>
</evidence>
<protein>
    <recommendedName>
        <fullName evidence="4">30S ribosomal protein S15</fullName>
    </recommendedName>
</protein>
<dbReference type="AlphaFoldDB" id="A0A382VI55"/>
<evidence type="ECO:0000313" key="3">
    <source>
        <dbReference type="EMBL" id="SVD46070.1"/>
    </source>
</evidence>